<evidence type="ECO:0000313" key="3">
    <source>
        <dbReference type="Proteomes" id="UP000011115"/>
    </source>
</evidence>
<name>M1DV47_SOLTU</name>
<dbReference type="EnsemblPlants" id="PGSC0003DMT400094899">
    <property type="protein sequence ID" value="PGSC0003DMT400094899"/>
    <property type="gene ID" value="PGSC0003DMG400044470"/>
</dbReference>
<feature type="region of interest" description="Disordered" evidence="1">
    <location>
        <begin position="136"/>
        <end position="169"/>
    </location>
</feature>
<dbReference type="HOGENOM" id="CLU_1581256_0_0_1"/>
<proteinExistence type="predicted"/>
<feature type="compositionally biased region" description="Polar residues" evidence="1">
    <location>
        <begin position="136"/>
        <end position="154"/>
    </location>
</feature>
<dbReference type="PaxDb" id="4113-PGSC0003DMT400094899"/>
<keyword evidence="3" id="KW-1185">Reference proteome</keyword>
<evidence type="ECO:0000256" key="1">
    <source>
        <dbReference type="SAM" id="MobiDB-lite"/>
    </source>
</evidence>
<sequence>MSGPTDGPDPWTLVPSMVRPGQSLTRFRGWKLGNLNYGLGPRSVVPPTVQVAGATDVSQLRIISRLTPVSQLRRWAYQLSFFNHEQRSTSTDRQSTDCQSISSVYGSISSVDGSVNFQSSVANDGRPVLTISRLTARQSAPSMGESTFSPQSPMTVDLYEPSVDSRPVS</sequence>
<dbReference type="AlphaFoldDB" id="M1DV47"/>
<reference evidence="3" key="1">
    <citation type="journal article" date="2011" name="Nature">
        <title>Genome sequence and analysis of the tuber crop potato.</title>
        <authorList>
            <consortium name="The Potato Genome Sequencing Consortium"/>
        </authorList>
    </citation>
    <scope>NUCLEOTIDE SEQUENCE [LARGE SCALE GENOMIC DNA]</scope>
    <source>
        <strain evidence="3">cv. DM1-3 516 R44</strain>
    </source>
</reference>
<dbReference type="InParanoid" id="M1DV47"/>
<dbReference type="Gramene" id="PGSC0003DMT400094899">
    <property type="protein sequence ID" value="PGSC0003DMT400094899"/>
    <property type="gene ID" value="PGSC0003DMG400044470"/>
</dbReference>
<evidence type="ECO:0000313" key="2">
    <source>
        <dbReference type="EnsemblPlants" id="PGSC0003DMT400094899"/>
    </source>
</evidence>
<protein>
    <submittedName>
        <fullName evidence="2">Uncharacterized protein</fullName>
    </submittedName>
</protein>
<organism evidence="2 3">
    <name type="scientific">Solanum tuberosum</name>
    <name type="common">Potato</name>
    <dbReference type="NCBI Taxonomy" id="4113"/>
    <lineage>
        <taxon>Eukaryota</taxon>
        <taxon>Viridiplantae</taxon>
        <taxon>Streptophyta</taxon>
        <taxon>Embryophyta</taxon>
        <taxon>Tracheophyta</taxon>
        <taxon>Spermatophyta</taxon>
        <taxon>Magnoliopsida</taxon>
        <taxon>eudicotyledons</taxon>
        <taxon>Gunneridae</taxon>
        <taxon>Pentapetalae</taxon>
        <taxon>asterids</taxon>
        <taxon>lamiids</taxon>
        <taxon>Solanales</taxon>
        <taxon>Solanaceae</taxon>
        <taxon>Solanoideae</taxon>
        <taxon>Solaneae</taxon>
        <taxon>Solanum</taxon>
    </lineage>
</organism>
<accession>M1DV47</accession>
<dbReference type="Proteomes" id="UP000011115">
    <property type="component" value="Unassembled WGS sequence"/>
</dbReference>
<reference evidence="2" key="2">
    <citation type="submission" date="2015-06" db="UniProtKB">
        <authorList>
            <consortium name="EnsemblPlants"/>
        </authorList>
    </citation>
    <scope>IDENTIFICATION</scope>
    <source>
        <strain evidence="2">DM1-3 516 R44</strain>
    </source>
</reference>